<dbReference type="PANTHER" id="PTHR45749:SF35">
    <property type="entry name" value="AC-LIKE TRANSPOSASE-RELATED"/>
    <property type="match status" value="1"/>
</dbReference>
<evidence type="ECO:0000256" key="1">
    <source>
        <dbReference type="SAM" id="MobiDB-lite"/>
    </source>
</evidence>
<feature type="region of interest" description="Disordered" evidence="1">
    <location>
        <begin position="139"/>
        <end position="160"/>
    </location>
</feature>
<protein>
    <recommendedName>
        <fullName evidence="3">TTF-type domain-containing protein</fullName>
    </recommendedName>
</protein>
<sequence>MAKSLKGSISKLFNAKIQKSESSSQVEEASGEDMNEVHVELNESVVANEEFSKEEASGEDMDEAHESEDVDVANDEFREEHNEDNLRDGGVNEEASVSMLDLEKDVDVNYDPGLWGIINDTKRVMLVKKGPIKILKENDEFPKEPNRGRHFSSKLYTSNRPNGEKQERKWLVYSNELDKVFCFCCKLFKHNPMTTGLAEDGINDWHNLPQNSEIMKRIQNTTSMSCVDVEDASEVKVEEFFLGFIKVDDTSGLGLFKRLEDTLVDLKLNIDDIRGQSYDNGANMKGKHQGVQRRLLDVNPRAFYVPCGCHTLNLALCDMAKSCVKARNFFGYVQKIYTLFSGSTHRWDVLKTYVKGLSPKALSVTRWESHIESVRAIRSQPEELRDALIEISNTSKDDVVMAEAKGLCSMLWKILSS</sequence>
<organism evidence="2">
    <name type="scientific">Fagus sylvatica</name>
    <name type="common">Beechnut</name>
    <dbReference type="NCBI Taxonomy" id="28930"/>
    <lineage>
        <taxon>Eukaryota</taxon>
        <taxon>Viridiplantae</taxon>
        <taxon>Streptophyta</taxon>
        <taxon>Embryophyta</taxon>
        <taxon>Tracheophyta</taxon>
        <taxon>Spermatophyta</taxon>
        <taxon>Magnoliopsida</taxon>
        <taxon>eudicotyledons</taxon>
        <taxon>Gunneridae</taxon>
        <taxon>Pentapetalae</taxon>
        <taxon>rosids</taxon>
        <taxon>fabids</taxon>
        <taxon>Fagales</taxon>
        <taxon>Fagaceae</taxon>
        <taxon>Fagus</taxon>
    </lineage>
</organism>
<feature type="compositionally biased region" description="Acidic residues" evidence="1">
    <location>
        <begin position="57"/>
        <end position="68"/>
    </location>
</feature>
<dbReference type="SUPFAM" id="SSF53098">
    <property type="entry name" value="Ribonuclease H-like"/>
    <property type="match status" value="1"/>
</dbReference>
<reference evidence="2" key="1">
    <citation type="submission" date="2018-02" db="EMBL/GenBank/DDBJ databases">
        <authorList>
            <person name="Cohen D.B."/>
            <person name="Kent A.D."/>
        </authorList>
    </citation>
    <scope>NUCLEOTIDE SEQUENCE</scope>
</reference>
<gene>
    <name evidence="2" type="ORF">FSB_LOCUS49589</name>
</gene>
<feature type="region of interest" description="Disordered" evidence="1">
    <location>
        <begin position="47"/>
        <end position="68"/>
    </location>
</feature>
<dbReference type="EMBL" id="OIVN01005274">
    <property type="protein sequence ID" value="SPD21707.1"/>
    <property type="molecule type" value="Genomic_DNA"/>
</dbReference>
<dbReference type="PANTHER" id="PTHR45749">
    <property type="match status" value="1"/>
</dbReference>
<proteinExistence type="predicted"/>
<evidence type="ECO:0000313" key="2">
    <source>
        <dbReference type="EMBL" id="SPD21707.1"/>
    </source>
</evidence>
<evidence type="ECO:0008006" key="3">
    <source>
        <dbReference type="Google" id="ProtNLM"/>
    </source>
</evidence>
<dbReference type="AlphaFoldDB" id="A0A2N9I6S4"/>
<dbReference type="InterPro" id="IPR012337">
    <property type="entry name" value="RNaseH-like_sf"/>
</dbReference>
<accession>A0A2N9I6S4</accession>
<name>A0A2N9I6S4_FAGSY</name>